<evidence type="ECO:0000313" key="1">
    <source>
        <dbReference type="EMBL" id="KAJ1132483.1"/>
    </source>
</evidence>
<organism evidence="1 2">
    <name type="scientific">Pleurodeles waltl</name>
    <name type="common">Iberian ribbed newt</name>
    <dbReference type="NCBI Taxonomy" id="8319"/>
    <lineage>
        <taxon>Eukaryota</taxon>
        <taxon>Metazoa</taxon>
        <taxon>Chordata</taxon>
        <taxon>Craniata</taxon>
        <taxon>Vertebrata</taxon>
        <taxon>Euteleostomi</taxon>
        <taxon>Amphibia</taxon>
        <taxon>Batrachia</taxon>
        <taxon>Caudata</taxon>
        <taxon>Salamandroidea</taxon>
        <taxon>Salamandridae</taxon>
        <taxon>Pleurodelinae</taxon>
        <taxon>Pleurodeles</taxon>
    </lineage>
</organism>
<accession>A0AAV7Q179</accession>
<dbReference type="Proteomes" id="UP001066276">
    <property type="component" value="Chromosome 7"/>
</dbReference>
<protein>
    <submittedName>
        <fullName evidence="1">Uncharacterized protein</fullName>
    </submittedName>
</protein>
<comment type="caution">
    <text evidence="1">The sequence shown here is derived from an EMBL/GenBank/DDBJ whole genome shotgun (WGS) entry which is preliminary data.</text>
</comment>
<keyword evidence="2" id="KW-1185">Reference proteome</keyword>
<proteinExistence type="predicted"/>
<evidence type="ECO:0000313" key="2">
    <source>
        <dbReference type="Proteomes" id="UP001066276"/>
    </source>
</evidence>
<sequence length="215" mass="23789">MEGSPAQRLPNTPVLFQNFGGSVSFPDIYDGDAKKWDEHFRTIQRAYKEFGKDADFAIRVLTEDFTLPFPYAWPPEDANAEKRSYYDTSDYENYDFFLHPGKPVPRILQPLHATTQAYFKKRRLEQLALTYASRATPLANNQKLGNVSPHKVGSKAQSGLVVIAGKDPVALSSPSASAVSHLLQDSKDTRTAEVSTSVVASPASCQQGRLSQALH</sequence>
<gene>
    <name evidence="1" type="ORF">NDU88_010792</name>
</gene>
<dbReference type="AlphaFoldDB" id="A0AAV7Q179"/>
<name>A0AAV7Q179_PLEWA</name>
<dbReference type="EMBL" id="JANPWB010000011">
    <property type="protein sequence ID" value="KAJ1132483.1"/>
    <property type="molecule type" value="Genomic_DNA"/>
</dbReference>
<reference evidence="1" key="1">
    <citation type="journal article" date="2022" name="bioRxiv">
        <title>Sequencing and chromosome-scale assembly of the giantPleurodeles waltlgenome.</title>
        <authorList>
            <person name="Brown T."/>
            <person name="Elewa A."/>
            <person name="Iarovenko S."/>
            <person name="Subramanian E."/>
            <person name="Araus A.J."/>
            <person name="Petzold A."/>
            <person name="Susuki M."/>
            <person name="Suzuki K.-i.T."/>
            <person name="Hayashi T."/>
            <person name="Toyoda A."/>
            <person name="Oliveira C."/>
            <person name="Osipova E."/>
            <person name="Leigh N.D."/>
            <person name="Simon A."/>
            <person name="Yun M.H."/>
        </authorList>
    </citation>
    <scope>NUCLEOTIDE SEQUENCE</scope>
    <source>
        <strain evidence="1">20211129_DDA</strain>
        <tissue evidence="1">Liver</tissue>
    </source>
</reference>